<dbReference type="InterPro" id="IPR009057">
    <property type="entry name" value="Homeodomain-like_sf"/>
</dbReference>
<feature type="domain" description="HTH araC/xylS-type" evidence="5">
    <location>
        <begin position="227"/>
        <end position="335"/>
    </location>
</feature>
<dbReference type="PANTHER" id="PTHR43280">
    <property type="entry name" value="ARAC-FAMILY TRANSCRIPTIONAL REGULATOR"/>
    <property type="match status" value="1"/>
</dbReference>
<keyword evidence="4" id="KW-0812">Transmembrane</keyword>
<feature type="transmembrane region" description="Helical" evidence="4">
    <location>
        <begin position="116"/>
        <end position="133"/>
    </location>
</feature>
<sequence>MGFDHNISISVSSLILLVISGYLGIFSLLILISQRNRPVQMFFGVCGICLSLAITTTTIKSPIIFHELLSLLIWPSFYLFTRTQRISTVSGEALVHFSIPLLWLAAYPLIPVKMVTGIFDALYLIQLSVYQWLSCTEAYRTSLLSKSKVIYGDHYLKVLMTGTAFLLVLRLMLPMTNLQNHQIMVIFQATAGLYFILISFFHIKPPLKSQTIGREVEQIQESVNYEEEVKRKLKVAMQTDKAYLNPELTLHDLAETTGLKLAELSNFINKNMGRNFNDFINEYRVREFKRLVSTEADPKATLMELAYQSGFNSKASFNRLFKEYTGITPSQFKKNLAKGAASS</sequence>
<dbReference type="PRINTS" id="PR00032">
    <property type="entry name" value="HTHARAC"/>
</dbReference>
<gene>
    <name evidence="6" type="ORF">E1163_18035</name>
</gene>
<keyword evidence="4" id="KW-1133">Transmembrane helix</keyword>
<dbReference type="SUPFAM" id="SSF46689">
    <property type="entry name" value="Homeodomain-like"/>
    <property type="match status" value="1"/>
</dbReference>
<evidence type="ECO:0000256" key="3">
    <source>
        <dbReference type="ARBA" id="ARBA00023163"/>
    </source>
</evidence>
<dbReference type="EMBL" id="SMLW01000602">
    <property type="protein sequence ID" value="MTI26861.1"/>
    <property type="molecule type" value="Genomic_DNA"/>
</dbReference>
<comment type="caution">
    <text evidence="6">The sequence shown here is derived from an EMBL/GenBank/DDBJ whole genome shotgun (WGS) entry which is preliminary data.</text>
</comment>
<dbReference type="InterPro" id="IPR020449">
    <property type="entry name" value="Tscrpt_reg_AraC-type_HTH"/>
</dbReference>
<feature type="transmembrane region" description="Helical" evidence="4">
    <location>
        <begin position="6"/>
        <end position="32"/>
    </location>
</feature>
<evidence type="ECO:0000256" key="2">
    <source>
        <dbReference type="ARBA" id="ARBA00023125"/>
    </source>
</evidence>
<feature type="transmembrane region" description="Helical" evidence="4">
    <location>
        <begin position="154"/>
        <end position="173"/>
    </location>
</feature>
<dbReference type="PROSITE" id="PS01124">
    <property type="entry name" value="HTH_ARAC_FAMILY_2"/>
    <property type="match status" value="1"/>
</dbReference>
<feature type="transmembrane region" description="Helical" evidence="4">
    <location>
        <begin position="93"/>
        <end position="110"/>
    </location>
</feature>
<keyword evidence="1" id="KW-0805">Transcription regulation</keyword>
<evidence type="ECO:0000259" key="5">
    <source>
        <dbReference type="PROSITE" id="PS01124"/>
    </source>
</evidence>
<accession>A0ABW9RT29</accession>
<proteinExistence type="predicted"/>
<dbReference type="Gene3D" id="1.10.10.60">
    <property type="entry name" value="Homeodomain-like"/>
    <property type="match status" value="2"/>
</dbReference>
<evidence type="ECO:0000256" key="4">
    <source>
        <dbReference type="SAM" id="Phobius"/>
    </source>
</evidence>
<feature type="transmembrane region" description="Helical" evidence="4">
    <location>
        <begin position="63"/>
        <end position="81"/>
    </location>
</feature>
<dbReference type="Pfam" id="PF12833">
    <property type="entry name" value="HTH_18"/>
    <property type="match status" value="1"/>
</dbReference>
<keyword evidence="4" id="KW-0472">Membrane</keyword>
<keyword evidence="3" id="KW-0804">Transcription</keyword>
<dbReference type="PANTHER" id="PTHR43280:SF29">
    <property type="entry name" value="ARAC-FAMILY TRANSCRIPTIONAL REGULATOR"/>
    <property type="match status" value="1"/>
</dbReference>
<keyword evidence="2" id="KW-0238">DNA-binding</keyword>
<feature type="transmembrane region" description="Helical" evidence="4">
    <location>
        <begin position="185"/>
        <end position="203"/>
    </location>
</feature>
<feature type="transmembrane region" description="Helical" evidence="4">
    <location>
        <begin position="39"/>
        <end position="57"/>
    </location>
</feature>
<evidence type="ECO:0000313" key="7">
    <source>
        <dbReference type="Proteomes" id="UP000798808"/>
    </source>
</evidence>
<protein>
    <submittedName>
        <fullName evidence="6">AraC family transcriptional regulator</fullName>
    </submittedName>
</protein>
<dbReference type="Proteomes" id="UP000798808">
    <property type="component" value="Unassembled WGS sequence"/>
</dbReference>
<reference evidence="6 7" key="1">
    <citation type="submission" date="2019-02" db="EMBL/GenBank/DDBJ databases">
        <authorList>
            <person name="Goldberg S.R."/>
            <person name="Haltli B.A."/>
            <person name="Correa H."/>
            <person name="Russell K.G."/>
        </authorList>
    </citation>
    <scope>NUCLEOTIDE SEQUENCE [LARGE SCALE GENOMIC DNA]</scope>
    <source>
        <strain evidence="6 7">JCM 16186</strain>
    </source>
</reference>
<organism evidence="6 7">
    <name type="scientific">Fulvivirga kasyanovii</name>
    <dbReference type="NCBI Taxonomy" id="396812"/>
    <lineage>
        <taxon>Bacteria</taxon>
        <taxon>Pseudomonadati</taxon>
        <taxon>Bacteroidota</taxon>
        <taxon>Cytophagia</taxon>
        <taxon>Cytophagales</taxon>
        <taxon>Fulvivirgaceae</taxon>
        <taxon>Fulvivirga</taxon>
    </lineage>
</organism>
<evidence type="ECO:0000313" key="6">
    <source>
        <dbReference type="EMBL" id="MTI26861.1"/>
    </source>
</evidence>
<dbReference type="SMART" id="SM00342">
    <property type="entry name" value="HTH_ARAC"/>
    <property type="match status" value="1"/>
</dbReference>
<name>A0ABW9RT29_9BACT</name>
<evidence type="ECO:0000256" key="1">
    <source>
        <dbReference type="ARBA" id="ARBA00023015"/>
    </source>
</evidence>
<keyword evidence="7" id="KW-1185">Reference proteome</keyword>
<dbReference type="RefSeq" id="WP_155173870.1">
    <property type="nucleotide sequence ID" value="NZ_BAAAFL010000004.1"/>
</dbReference>
<dbReference type="InterPro" id="IPR018060">
    <property type="entry name" value="HTH_AraC"/>
</dbReference>